<comment type="subcellular location">
    <subcellularLocation>
        <location evidence="1">Membrane</location>
        <topology evidence="1">Lipid-anchor</topology>
        <topology evidence="1">GPI-anchor</topology>
    </subcellularLocation>
</comment>
<evidence type="ECO:0000256" key="7">
    <source>
        <dbReference type="ARBA" id="ARBA00023288"/>
    </source>
</evidence>
<dbReference type="InterPro" id="IPR031424">
    <property type="entry name" value="QVR-like"/>
</dbReference>
<keyword evidence="10" id="KW-1185">Reference proteome</keyword>
<keyword evidence="3" id="KW-0812">Transmembrane</keyword>
<evidence type="ECO:0000256" key="1">
    <source>
        <dbReference type="ARBA" id="ARBA00004589"/>
    </source>
</evidence>
<accession>A0A8S1DGU2</accession>
<feature type="chain" id="PRO_5035794755" description="Protein sleepless" evidence="8">
    <location>
        <begin position="24"/>
        <end position="185"/>
    </location>
</feature>
<feature type="signal peptide" evidence="8">
    <location>
        <begin position="1"/>
        <end position="23"/>
    </location>
</feature>
<evidence type="ECO:0000256" key="5">
    <source>
        <dbReference type="ARBA" id="ARBA00022989"/>
    </source>
</evidence>
<dbReference type="GO" id="GO:0030431">
    <property type="term" value="P:sleep"/>
    <property type="evidence" value="ECO:0007669"/>
    <property type="project" value="InterPro"/>
</dbReference>
<keyword evidence="5" id="KW-1133">Transmembrane helix</keyword>
<evidence type="ECO:0000313" key="10">
    <source>
        <dbReference type="Proteomes" id="UP000494165"/>
    </source>
</evidence>
<keyword evidence="6" id="KW-0325">Glycoprotein</keyword>
<keyword evidence="7" id="KW-0449">Lipoprotein</keyword>
<evidence type="ECO:0000256" key="3">
    <source>
        <dbReference type="ARBA" id="ARBA00022692"/>
    </source>
</evidence>
<evidence type="ECO:0000256" key="4">
    <source>
        <dbReference type="ARBA" id="ARBA00022729"/>
    </source>
</evidence>
<evidence type="ECO:0000256" key="2">
    <source>
        <dbReference type="ARBA" id="ARBA00022622"/>
    </source>
</evidence>
<evidence type="ECO:0000256" key="6">
    <source>
        <dbReference type="ARBA" id="ARBA00023180"/>
    </source>
</evidence>
<organism evidence="9 10">
    <name type="scientific">Cloeon dipterum</name>
    <dbReference type="NCBI Taxonomy" id="197152"/>
    <lineage>
        <taxon>Eukaryota</taxon>
        <taxon>Metazoa</taxon>
        <taxon>Ecdysozoa</taxon>
        <taxon>Arthropoda</taxon>
        <taxon>Hexapoda</taxon>
        <taxon>Insecta</taxon>
        <taxon>Pterygota</taxon>
        <taxon>Palaeoptera</taxon>
        <taxon>Ephemeroptera</taxon>
        <taxon>Pisciforma</taxon>
        <taxon>Baetidae</taxon>
        <taxon>Cloeon</taxon>
    </lineage>
</organism>
<dbReference type="EMBL" id="CADEPI010000247">
    <property type="protein sequence ID" value="CAB3381804.1"/>
    <property type="molecule type" value="Genomic_DNA"/>
</dbReference>
<dbReference type="AlphaFoldDB" id="A0A8S1DGU2"/>
<keyword evidence="4 8" id="KW-0732">Signal</keyword>
<protein>
    <recommendedName>
        <fullName evidence="11">Protein sleepless</fullName>
    </recommendedName>
</protein>
<reference evidence="9 10" key="1">
    <citation type="submission" date="2020-04" db="EMBL/GenBank/DDBJ databases">
        <authorList>
            <person name="Alioto T."/>
            <person name="Alioto T."/>
            <person name="Gomez Garrido J."/>
        </authorList>
    </citation>
    <scope>NUCLEOTIDE SEQUENCE [LARGE SCALE GENOMIC DNA]</scope>
</reference>
<dbReference type="GO" id="GO:0098552">
    <property type="term" value="C:side of membrane"/>
    <property type="evidence" value="ECO:0007669"/>
    <property type="project" value="UniProtKB-KW"/>
</dbReference>
<proteinExistence type="predicted"/>
<name>A0A8S1DGU2_9INSE</name>
<dbReference type="PANTHER" id="PTHR33562">
    <property type="entry name" value="ATILLA, ISOFORM B-RELATED-RELATED"/>
    <property type="match status" value="1"/>
</dbReference>
<dbReference type="InterPro" id="IPR050975">
    <property type="entry name" value="Sleep_regulator"/>
</dbReference>
<gene>
    <name evidence="9" type="ORF">CLODIP_2_CD01199</name>
</gene>
<dbReference type="GO" id="GO:0032222">
    <property type="term" value="P:regulation of synaptic transmission, cholinergic"/>
    <property type="evidence" value="ECO:0007669"/>
    <property type="project" value="InterPro"/>
</dbReference>
<dbReference type="Proteomes" id="UP000494165">
    <property type="component" value="Unassembled WGS sequence"/>
</dbReference>
<dbReference type="Pfam" id="PF17064">
    <property type="entry name" value="QVR"/>
    <property type="match status" value="1"/>
</dbReference>
<evidence type="ECO:0000256" key="8">
    <source>
        <dbReference type="SAM" id="SignalP"/>
    </source>
</evidence>
<keyword evidence="5" id="KW-0472">Membrane</keyword>
<keyword evidence="2" id="KW-0336">GPI-anchor</keyword>
<sequence>MIVRHAVLSTALIAFLTFQSAVGEDFKCFQCSSDRDEWCENPLANEREATECDHLEHQAKILFQKTKNVFKGLFQSIISKDGAPSDQNFHYACLKEVSTLGGMRVVKRKCTLDTSEVRDDDGNPLENECASKTTYTSYCDICKTDSCNSAPALAMHQIVFLVGCLLLKLLCLIYKNWASDLTGEW</sequence>
<evidence type="ECO:0008006" key="11">
    <source>
        <dbReference type="Google" id="ProtNLM"/>
    </source>
</evidence>
<comment type="caution">
    <text evidence="9">The sequence shown here is derived from an EMBL/GenBank/DDBJ whole genome shotgun (WGS) entry which is preliminary data.</text>
</comment>
<evidence type="ECO:0000313" key="9">
    <source>
        <dbReference type="EMBL" id="CAB3381804.1"/>
    </source>
</evidence>